<comment type="caution">
    <text evidence="6">The sequence shown here is derived from an EMBL/GenBank/DDBJ whole genome shotgun (WGS) entry which is preliminary data.</text>
</comment>
<evidence type="ECO:0000313" key="7">
    <source>
        <dbReference type="Proteomes" id="UP000289734"/>
    </source>
</evidence>
<protein>
    <submittedName>
        <fullName evidence="6">DASS family sodium-coupled anion symporter</fullName>
    </submittedName>
</protein>
<dbReference type="EMBL" id="SBKQ01000011">
    <property type="protein sequence ID" value="RXR30649.1"/>
    <property type="molecule type" value="Genomic_DNA"/>
</dbReference>
<evidence type="ECO:0000256" key="4">
    <source>
        <dbReference type="ARBA" id="ARBA00023136"/>
    </source>
</evidence>
<dbReference type="RefSeq" id="WP_129465003.1">
    <property type="nucleotide sequence ID" value="NZ_SBKQ01000011.1"/>
</dbReference>
<dbReference type="GO" id="GO:0005315">
    <property type="term" value="F:phosphate transmembrane transporter activity"/>
    <property type="evidence" value="ECO:0007669"/>
    <property type="project" value="TreeGrafter"/>
</dbReference>
<accession>A0A4Q1KN61</accession>
<feature type="transmembrane region" description="Helical" evidence="5">
    <location>
        <begin position="99"/>
        <end position="117"/>
    </location>
</feature>
<organism evidence="6 7">
    <name type="scientific">Flavobacterium piscinae</name>
    <dbReference type="NCBI Taxonomy" id="2506424"/>
    <lineage>
        <taxon>Bacteria</taxon>
        <taxon>Pseudomonadati</taxon>
        <taxon>Bacteroidota</taxon>
        <taxon>Flavobacteriia</taxon>
        <taxon>Flavobacteriales</taxon>
        <taxon>Flavobacteriaceae</taxon>
        <taxon>Flavobacterium</taxon>
    </lineage>
</organism>
<gene>
    <name evidence="6" type="ORF">EQG68_11365</name>
</gene>
<dbReference type="AlphaFoldDB" id="A0A4Q1KN61"/>
<reference evidence="7" key="1">
    <citation type="submission" date="2019-01" db="EMBL/GenBank/DDBJ databases">
        <title>Cytophagaceae bacterium strain CAR-16.</title>
        <authorList>
            <person name="Chen W.-M."/>
        </authorList>
    </citation>
    <scope>NUCLEOTIDE SEQUENCE [LARGE SCALE GENOMIC DNA]</scope>
    <source>
        <strain evidence="7">ICH-30</strain>
    </source>
</reference>
<dbReference type="InterPro" id="IPR001898">
    <property type="entry name" value="SLC13A/DASS"/>
</dbReference>
<name>A0A4Q1KN61_9FLAO</name>
<feature type="transmembrane region" description="Helical" evidence="5">
    <location>
        <begin position="155"/>
        <end position="176"/>
    </location>
</feature>
<keyword evidence="4 5" id="KW-0472">Membrane</keyword>
<feature type="transmembrane region" description="Helical" evidence="5">
    <location>
        <begin position="188"/>
        <end position="207"/>
    </location>
</feature>
<evidence type="ECO:0000256" key="5">
    <source>
        <dbReference type="SAM" id="Phobius"/>
    </source>
</evidence>
<comment type="subcellular location">
    <subcellularLocation>
        <location evidence="1">Membrane</location>
        <topology evidence="1">Multi-pass membrane protein</topology>
    </subcellularLocation>
</comment>
<dbReference type="GO" id="GO:0005886">
    <property type="term" value="C:plasma membrane"/>
    <property type="evidence" value="ECO:0007669"/>
    <property type="project" value="TreeGrafter"/>
</dbReference>
<feature type="transmembrane region" description="Helical" evidence="5">
    <location>
        <begin position="305"/>
        <end position="324"/>
    </location>
</feature>
<feature type="transmembrane region" description="Helical" evidence="5">
    <location>
        <begin position="281"/>
        <end position="299"/>
    </location>
</feature>
<keyword evidence="7" id="KW-1185">Reference proteome</keyword>
<keyword evidence="2 5" id="KW-0812">Transmembrane</keyword>
<feature type="transmembrane region" description="Helical" evidence="5">
    <location>
        <begin position="391"/>
        <end position="408"/>
    </location>
</feature>
<evidence type="ECO:0000313" key="6">
    <source>
        <dbReference type="EMBL" id="RXR30649.1"/>
    </source>
</evidence>
<dbReference type="PANTHER" id="PTHR10283">
    <property type="entry name" value="SOLUTE CARRIER FAMILY 13 MEMBER"/>
    <property type="match status" value="1"/>
</dbReference>
<evidence type="ECO:0000256" key="3">
    <source>
        <dbReference type="ARBA" id="ARBA00022989"/>
    </source>
</evidence>
<feature type="transmembrane region" description="Helical" evidence="5">
    <location>
        <begin position="227"/>
        <end position="249"/>
    </location>
</feature>
<dbReference type="Proteomes" id="UP000289734">
    <property type="component" value="Unassembled WGS sequence"/>
</dbReference>
<feature type="transmembrane region" description="Helical" evidence="5">
    <location>
        <begin position="54"/>
        <end position="87"/>
    </location>
</feature>
<dbReference type="PANTHER" id="PTHR10283:SF92">
    <property type="entry name" value="LOW-AFFINITY PHOSPHATE TRANSPORTER PHO91"/>
    <property type="match status" value="1"/>
</dbReference>
<feature type="transmembrane region" description="Helical" evidence="5">
    <location>
        <begin position="414"/>
        <end position="432"/>
    </location>
</feature>
<keyword evidence="3 5" id="KW-1133">Transmembrane helix</keyword>
<feature type="transmembrane region" description="Helical" evidence="5">
    <location>
        <begin position="453"/>
        <end position="476"/>
    </location>
</feature>
<proteinExistence type="predicted"/>
<dbReference type="Pfam" id="PF00939">
    <property type="entry name" value="Na_sulph_symp"/>
    <property type="match status" value="1"/>
</dbReference>
<dbReference type="NCBIfam" id="TIGR00785">
    <property type="entry name" value="dass"/>
    <property type="match status" value="1"/>
</dbReference>
<feature type="transmembrane region" description="Helical" evidence="5">
    <location>
        <begin position="336"/>
        <end position="352"/>
    </location>
</feature>
<feature type="transmembrane region" description="Helical" evidence="5">
    <location>
        <begin position="25"/>
        <end position="42"/>
    </location>
</feature>
<sequence length="477" mass="51960">MSDSRNYSIKQLTKIQLKVARQSRTILFLFSAVTSMLLVLLLRDPSFTDTQNYVMFLLFFSIGLWVTEAIPPFAVGILIVGFMVFIVGQENSMDAKRYVQTWSDGVIWLFLGGFFLAEGMKKTKLDFLLLKLAAPKFGSQAQYITLGLMMTTATISMLMSNTATTAMMIATVTPLFTQLGKDSRISKVLLLGIPAAASIGGMGTIIGSAPNAIAVGALEGIGIKITFIEWMIIGIPVAFLLTLMFWKILVIKYEIKKENLSLDFLQNDSPLEEEYAEEDKIRKRIVLIVMATTLALWLTSQWTKIPVAAVSGLPIVALTMLGIIDADDVRSLPWDTLMLVAGGLALGIAIQEQGLADYFISTISSVQINFYLLLLLFSITTVTLSNFMSNTAATTILIPVGISMLSITEGIDPIILPFVIGLSASCALLLPVSTPPNAIAYSTGLIKQSEFRIGGLFVGLVGPILIITFTLLYAMLK</sequence>
<evidence type="ECO:0000256" key="1">
    <source>
        <dbReference type="ARBA" id="ARBA00004141"/>
    </source>
</evidence>
<evidence type="ECO:0000256" key="2">
    <source>
        <dbReference type="ARBA" id="ARBA00022692"/>
    </source>
</evidence>
<feature type="transmembrane region" description="Helical" evidence="5">
    <location>
        <begin position="358"/>
        <end position="379"/>
    </location>
</feature>
<dbReference type="OrthoDB" id="9766267at2"/>